<dbReference type="InterPro" id="IPR001457">
    <property type="entry name" value="NADH_UbQ/plastoQ_OxRdtase_su6"/>
</dbReference>
<reference evidence="3 4" key="1">
    <citation type="submission" date="2023-04" db="EMBL/GenBank/DDBJ databases">
        <authorList>
            <person name="Hsu D."/>
        </authorList>
    </citation>
    <scope>NUCLEOTIDE SEQUENCE [LARGE SCALE GENOMIC DNA]</scope>
    <source>
        <strain evidence="3 4">MK1</strain>
    </source>
</reference>
<keyword evidence="2" id="KW-0520">NAD</keyword>
<feature type="transmembrane region" description="Helical" evidence="2">
    <location>
        <begin position="54"/>
        <end position="77"/>
    </location>
</feature>
<gene>
    <name evidence="3" type="ORF">MFMK1_002054</name>
</gene>
<organism evidence="3 4">
    <name type="scientific">Metallumcola ferriviriculae</name>
    <dbReference type="NCBI Taxonomy" id="3039180"/>
    <lineage>
        <taxon>Bacteria</taxon>
        <taxon>Bacillati</taxon>
        <taxon>Bacillota</taxon>
        <taxon>Clostridia</taxon>
        <taxon>Neomoorellales</taxon>
        <taxon>Desulfitibacteraceae</taxon>
        <taxon>Metallumcola</taxon>
    </lineage>
</organism>
<dbReference type="GO" id="GO:0048038">
    <property type="term" value="F:quinone binding"/>
    <property type="evidence" value="ECO:0007669"/>
    <property type="project" value="UniProtKB-UniRule"/>
</dbReference>
<feature type="transmembrane region" description="Helical" evidence="2">
    <location>
        <begin position="6"/>
        <end position="24"/>
    </location>
</feature>
<dbReference type="EC" id="7.1.1.-" evidence="2"/>
<protein>
    <recommendedName>
        <fullName evidence="2">NADH-quinone oxidoreductase subunit J</fullName>
        <ecNumber evidence="2">7.1.1.-</ecNumber>
    </recommendedName>
</protein>
<dbReference type="Pfam" id="PF00499">
    <property type="entry name" value="Oxidored_q3"/>
    <property type="match status" value="1"/>
</dbReference>
<dbReference type="EMBL" id="CP121694">
    <property type="protein sequence ID" value="WRO22229.1"/>
    <property type="molecule type" value="Genomic_DNA"/>
</dbReference>
<keyword evidence="2" id="KW-1003">Cell membrane</keyword>
<accession>A0AAU0UPT9</accession>
<dbReference type="KEGG" id="dbc:MFMK1_002054"/>
<feature type="transmembrane region" description="Helical" evidence="2">
    <location>
        <begin position="137"/>
        <end position="159"/>
    </location>
</feature>
<keyword evidence="2" id="KW-0874">Quinone</keyword>
<sequence length="166" mass="17684">MTNPIIFWLITILVVGSALAVVLLRNIVHSALFLIVTFVGVSGLYILLQADFLAAVQLLVYAGAVAILIVFGVMLTVRGDIKNSNMFNSYKLSGGIVALVFFLIVERIILKTDWVLSTAAMPESTVGPIADSLLGNFVIPFEVAAVLLLVAMVGAILLARGEGKPQ</sequence>
<name>A0AAU0UPT9_9FIRM</name>
<proteinExistence type="inferred from homology"/>
<dbReference type="PANTHER" id="PTHR33269">
    <property type="entry name" value="NADH-UBIQUINONE OXIDOREDUCTASE CHAIN 6"/>
    <property type="match status" value="1"/>
</dbReference>
<dbReference type="Gene3D" id="1.20.120.1200">
    <property type="entry name" value="NADH-ubiquinone/plastoquinone oxidoreductase chain 6, subunit NuoJ"/>
    <property type="match status" value="1"/>
</dbReference>
<evidence type="ECO:0000256" key="2">
    <source>
        <dbReference type="RuleBase" id="RU004429"/>
    </source>
</evidence>
<evidence type="ECO:0000313" key="3">
    <source>
        <dbReference type="EMBL" id="WRO22229.1"/>
    </source>
</evidence>
<comment type="similarity">
    <text evidence="1 2">Belongs to the complex I subunit 6 family.</text>
</comment>
<dbReference type="GO" id="GO:0008137">
    <property type="term" value="F:NADH dehydrogenase (ubiquinone) activity"/>
    <property type="evidence" value="ECO:0007669"/>
    <property type="project" value="UniProtKB-UniRule"/>
</dbReference>
<evidence type="ECO:0000313" key="4">
    <source>
        <dbReference type="Proteomes" id="UP001329915"/>
    </source>
</evidence>
<keyword evidence="2" id="KW-0472">Membrane</keyword>
<comment type="subcellular location">
    <subcellularLocation>
        <location evidence="2">Cell membrane</location>
        <topology evidence="2">Multi-pass membrane protein</topology>
    </subcellularLocation>
</comment>
<comment type="catalytic activity">
    <reaction evidence="2">
        <text>a quinone + NADH + 5 H(+)(in) = a quinol + NAD(+) + 4 H(+)(out)</text>
        <dbReference type="Rhea" id="RHEA:57888"/>
        <dbReference type="ChEBI" id="CHEBI:15378"/>
        <dbReference type="ChEBI" id="CHEBI:24646"/>
        <dbReference type="ChEBI" id="CHEBI:57540"/>
        <dbReference type="ChEBI" id="CHEBI:57945"/>
        <dbReference type="ChEBI" id="CHEBI:132124"/>
    </reaction>
</comment>
<dbReference type="PANTHER" id="PTHR33269:SF17">
    <property type="entry name" value="NADH-UBIQUINONE OXIDOREDUCTASE CHAIN 6"/>
    <property type="match status" value="1"/>
</dbReference>
<feature type="transmembrane region" description="Helical" evidence="2">
    <location>
        <begin position="31"/>
        <end position="48"/>
    </location>
</feature>
<keyword evidence="2" id="KW-1133">Transmembrane helix</keyword>
<keyword evidence="2" id="KW-0812">Transmembrane</keyword>
<evidence type="ECO:0000256" key="1">
    <source>
        <dbReference type="ARBA" id="ARBA00005698"/>
    </source>
</evidence>
<comment type="function">
    <text evidence="2">NDH-1 shuttles electrons from NADH, via FMN and iron-sulfur (Fe-S) centers, to quinones in the respiratory chain. Couples the redox reaction to proton translocation (for every two electrons transferred, four hydrogen ions are translocated across the cytoplasmic membrane), and thus conserves the redox energy in a proton gradient.</text>
</comment>
<dbReference type="InterPro" id="IPR042106">
    <property type="entry name" value="Nuo/plastoQ_OxRdtase_6_NuoJ"/>
</dbReference>
<feature type="transmembrane region" description="Helical" evidence="2">
    <location>
        <begin position="89"/>
        <end position="110"/>
    </location>
</feature>
<dbReference type="RefSeq" id="WP_366921646.1">
    <property type="nucleotide sequence ID" value="NZ_CP121694.1"/>
</dbReference>
<dbReference type="GO" id="GO:0005886">
    <property type="term" value="C:plasma membrane"/>
    <property type="evidence" value="ECO:0007669"/>
    <property type="project" value="UniProtKB-SubCell"/>
</dbReference>
<dbReference type="AlphaFoldDB" id="A0AAU0UPT9"/>
<dbReference type="Proteomes" id="UP001329915">
    <property type="component" value="Chromosome"/>
</dbReference>
<keyword evidence="4" id="KW-1185">Reference proteome</keyword>